<reference evidence="1 2" key="1">
    <citation type="journal article" date="2015" name="Antonie Van Leeuwenhoek">
        <title>Thioclava indica sp. nov., isolated from surface seawater of the Indian Ocean.</title>
        <authorList>
            <person name="Liu Y."/>
            <person name="Lai Q."/>
            <person name="Du J."/>
            <person name="Xu H."/>
            <person name="Jiang L."/>
            <person name="Shao Z."/>
        </authorList>
    </citation>
    <scope>NUCLEOTIDE SEQUENCE [LARGE SCALE GENOMIC DNA]</scope>
    <source>
        <strain evidence="1 2">DT23-4</strain>
    </source>
</reference>
<dbReference type="Proteomes" id="UP000027471">
    <property type="component" value="Unassembled WGS sequence"/>
</dbReference>
<sequence>MLRPEDLMKALQAKMRKQSAQFADLLSGAG</sequence>
<organism evidence="1 2">
    <name type="scientific">Thioclava indica</name>
    <dbReference type="NCBI Taxonomy" id="1353528"/>
    <lineage>
        <taxon>Bacteria</taxon>
        <taxon>Pseudomonadati</taxon>
        <taxon>Pseudomonadota</taxon>
        <taxon>Alphaproteobacteria</taxon>
        <taxon>Rhodobacterales</taxon>
        <taxon>Paracoccaceae</taxon>
        <taxon>Thioclava</taxon>
    </lineage>
</organism>
<dbReference type="EMBL" id="AUNB01000078">
    <property type="protein sequence ID" value="KEO52383.1"/>
    <property type="molecule type" value="Genomic_DNA"/>
</dbReference>
<name>A0A074J9V3_9RHOB</name>
<evidence type="ECO:0000313" key="2">
    <source>
        <dbReference type="Proteomes" id="UP000027471"/>
    </source>
</evidence>
<dbReference type="AlphaFoldDB" id="A0A074J9V3"/>
<gene>
    <name evidence="1" type="ORF">DT23_18725</name>
</gene>
<protein>
    <submittedName>
        <fullName evidence="1">Uncharacterized protein</fullName>
    </submittedName>
</protein>
<proteinExistence type="predicted"/>
<accession>A0A074J9V3</accession>
<evidence type="ECO:0000313" key="1">
    <source>
        <dbReference type="EMBL" id="KEO52383.1"/>
    </source>
</evidence>
<comment type="caution">
    <text evidence="1">The sequence shown here is derived from an EMBL/GenBank/DDBJ whole genome shotgun (WGS) entry which is preliminary data.</text>
</comment>
<keyword evidence="2" id="KW-1185">Reference proteome</keyword>